<evidence type="ECO:0008006" key="5">
    <source>
        <dbReference type="Google" id="ProtNLM"/>
    </source>
</evidence>
<reference evidence="4" key="1">
    <citation type="journal article" date="2019" name="Int. J. Syst. Evol. Microbiol.">
        <title>The Global Catalogue of Microorganisms (GCM) 10K type strain sequencing project: providing services to taxonomists for standard genome sequencing and annotation.</title>
        <authorList>
            <consortium name="The Broad Institute Genomics Platform"/>
            <consortium name="The Broad Institute Genome Sequencing Center for Infectious Disease"/>
            <person name="Wu L."/>
            <person name="Ma J."/>
        </authorList>
    </citation>
    <scope>NUCLEOTIDE SEQUENCE [LARGE SCALE GENOMIC DNA]</scope>
    <source>
        <strain evidence="4">CGMCC 1.15180</strain>
    </source>
</reference>
<evidence type="ECO:0000256" key="2">
    <source>
        <dbReference type="SAM" id="Phobius"/>
    </source>
</evidence>
<evidence type="ECO:0000256" key="1">
    <source>
        <dbReference type="SAM" id="MobiDB-lite"/>
    </source>
</evidence>
<keyword evidence="2" id="KW-0812">Transmembrane</keyword>
<proteinExistence type="predicted"/>
<feature type="transmembrane region" description="Helical" evidence="2">
    <location>
        <begin position="12"/>
        <end position="32"/>
    </location>
</feature>
<evidence type="ECO:0000313" key="4">
    <source>
        <dbReference type="Proteomes" id="UP001596139"/>
    </source>
</evidence>
<feature type="region of interest" description="Disordered" evidence="1">
    <location>
        <begin position="36"/>
        <end position="72"/>
    </location>
</feature>
<dbReference type="EMBL" id="JBHSPX010000001">
    <property type="protein sequence ID" value="MFC6061166.1"/>
    <property type="molecule type" value="Genomic_DNA"/>
</dbReference>
<dbReference type="RefSeq" id="WP_031051891.1">
    <property type="nucleotide sequence ID" value="NZ_JBHSPX010000001.1"/>
</dbReference>
<comment type="caution">
    <text evidence="3">The sequence shown here is derived from an EMBL/GenBank/DDBJ whole genome shotgun (WGS) entry which is preliminary data.</text>
</comment>
<keyword evidence="2" id="KW-1133">Transmembrane helix</keyword>
<accession>A0ABW1MCS0</accession>
<name>A0ABW1MCS0_9ACTN</name>
<organism evidence="3 4">
    <name type="scientific">Streptomyces ochraceiscleroticus</name>
    <dbReference type="NCBI Taxonomy" id="47761"/>
    <lineage>
        <taxon>Bacteria</taxon>
        <taxon>Bacillati</taxon>
        <taxon>Actinomycetota</taxon>
        <taxon>Actinomycetes</taxon>
        <taxon>Kitasatosporales</taxon>
        <taxon>Streptomycetaceae</taxon>
        <taxon>Streptomyces</taxon>
    </lineage>
</organism>
<keyword evidence="2" id="KW-0472">Membrane</keyword>
<keyword evidence="4" id="KW-1185">Reference proteome</keyword>
<evidence type="ECO:0000313" key="3">
    <source>
        <dbReference type="EMBL" id="MFC6061166.1"/>
    </source>
</evidence>
<gene>
    <name evidence="3" type="ORF">ACFP4F_01195</name>
</gene>
<protein>
    <recommendedName>
        <fullName evidence="5">Secreted protein</fullName>
    </recommendedName>
</protein>
<dbReference type="Proteomes" id="UP001596139">
    <property type="component" value="Unassembled WGS sequence"/>
</dbReference>
<sequence>MESDAENKRKGLLALGLLGFLLVVVLAVFTLFDDEDGSEAGGRATPSPTASGGAAADGTGGTSASGDGPAPIMSRADIAEAHDVMARYMAGIATYSHTSAAGTWVPPLLELTNRDTAMKQETALPSGKEWATCKASKCVSKGTAVVKRDAMIADDLTRGSGQSISSVVEVTARRTFDGEASEETNAWLVTVQKSGGQWRVSGFDIFGLGNVGASDQTGE</sequence>
<feature type="compositionally biased region" description="Low complexity" evidence="1">
    <location>
        <begin position="44"/>
        <end position="57"/>
    </location>
</feature>